<keyword evidence="2" id="KW-1133">Transmembrane helix</keyword>
<keyword evidence="2" id="KW-0472">Membrane</keyword>
<evidence type="ECO:0000313" key="4">
    <source>
        <dbReference type="Proteomes" id="UP000598297"/>
    </source>
</evidence>
<reference evidence="3" key="1">
    <citation type="submission" date="2020-01" db="EMBL/GenBank/DDBJ databases">
        <title>Whole-genome analyses of novel actinobacteria.</title>
        <authorList>
            <person name="Sahin N."/>
        </authorList>
    </citation>
    <scope>NUCLEOTIDE SEQUENCE</scope>
    <source>
        <strain evidence="3">YC537</strain>
    </source>
</reference>
<dbReference type="RefSeq" id="WP_161692995.1">
    <property type="nucleotide sequence ID" value="NZ_JAAAHS010000005.1"/>
</dbReference>
<organism evidence="3 4">
    <name type="scientific">Streptomyces boluensis</name>
    <dbReference type="NCBI Taxonomy" id="1775135"/>
    <lineage>
        <taxon>Bacteria</taxon>
        <taxon>Bacillati</taxon>
        <taxon>Actinomycetota</taxon>
        <taxon>Actinomycetes</taxon>
        <taxon>Kitasatosporales</taxon>
        <taxon>Streptomycetaceae</taxon>
        <taxon>Streptomyces</taxon>
    </lineage>
</organism>
<dbReference type="Proteomes" id="UP000598297">
    <property type="component" value="Unassembled WGS sequence"/>
</dbReference>
<comment type="caution">
    <text evidence="3">The sequence shown here is derived from an EMBL/GenBank/DDBJ whole genome shotgun (WGS) entry which is preliminary data.</text>
</comment>
<name>A0A964UQY1_9ACTN</name>
<feature type="region of interest" description="Disordered" evidence="1">
    <location>
        <begin position="38"/>
        <end position="60"/>
    </location>
</feature>
<evidence type="ECO:0000256" key="1">
    <source>
        <dbReference type="SAM" id="MobiDB-lite"/>
    </source>
</evidence>
<evidence type="ECO:0000313" key="3">
    <source>
        <dbReference type="EMBL" id="NBE50130.1"/>
    </source>
</evidence>
<protein>
    <submittedName>
        <fullName evidence="3">Uncharacterized protein</fullName>
    </submittedName>
</protein>
<proteinExistence type="predicted"/>
<dbReference type="EMBL" id="JAAAHS010000005">
    <property type="protein sequence ID" value="NBE50130.1"/>
    <property type="molecule type" value="Genomic_DNA"/>
</dbReference>
<dbReference type="AlphaFoldDB" id="A0A964UQY1"/>
<keyword evidence="4" id="KW-1185">Reference proteome</keyword>
<accession>A0A964UQY1</accession>
<feature type="transmembrane region" description="Helical" evidence="2">
    <location>
        <begin position="110"/>
        <end position="131"/>
    </location>
</feature>
<gene>
    <name evidence="3" type="ORF">GUY60_01540</name>
</gene>
<sequence>MNVSRYVRAGGALARLLLVVVLSFGVFVMHTVGHPDGEHSGSGMNSGAHANGPHGGTAPAASMTDAFTSDAFTADAAMTVAAMTASTAHENSAAQDRSADEPASGMAMDMASLCVAVLGVWALAALLYAAFTRRPGWLADLLARTVVALRPNPPPPRPDLTQLSVLRI</sequence>
<dbReference type="OrthoDB" id="4246342at2"/>
<evidence type="ECO:0000256" key="2">
    <source>
        <dbReference type="SAM" id="Phobius"/>
    </source>
</evidence>
<keyword evidence="2" id="KW-0812">Transmembrane</keyword>
<feature type="transmembrane region" description="Helical" evidence="2">
    <location>
        <begin position="12"/>
        <end position="32"/>
    </location>
</feature>